<name>A0A0C1UX56_9CYAN</name>
<dbReference type="AlphaFoldDB" id="A0A0C1UX56"/>
<sequence length="65" mass="7325">MDNTQFVQLSALPGWIIGVSHNRQHGYQCWLINSALDVLNDGYEYSTSSAALMAGRSFIERQYEA</sequence>
<gene>
    <name evidence="1" type="ORF">QQ91_001180</name>
</gene>
<evidence type="ECO:0000313" key="1">
    <source>
        <dbReference type="EMBL" id="NEV65727.1"/>
    </source>
</evidence>
<proteinExistence type="predicted"/>
<accession>A0A0C1UX56</accession>
<reference evidence="1" key="3">
    <citation type="submission" date="2020-02" db="EMBL/GenBank/DDBJ databases">
        <authorList>
            <person name="Sarangi A.N."/>
            <person name="Ghosh S."/>
            <person name="Mukherjee M."/>
            <person name="Tripathy S."/>
        </authorList>
    </citation>
    <scope>NUCLEOTIDE SEQUENCE</scope>
    <source>
        <strain evidence="1">BDU141951</strain>
    </source>
</reference>
<reference evidence="1" key="1">
    <citation type="submission" date="2014-11" db="EMBL/GenBank/DDBJ databases">
        <authorList>
            <person name="Malar M.C."/>
            <person name="Sen D."/>
            <person name="Tripathy S."/>
        </authorList>
    </citation>
    <scope>NUCLEOTIDE SEQUENCE</scope>
    <source>
        <strain evidence="1">BDU141951</strain>
    </source>
</reference>
<dbReference type="EMBL" id="JTHE02000002">
    <property type="protein sequence ID" value="NEV65727.1"/>
    <property type="molecule type" value="Genomic_DNA"/>
</dbReference>
<comment type="caution">
    <text evidence="1">The sequence shown here is derived from an EMBL/GenBank/DDBJ whole genome shotgun (WGS) entry which is preliminary data.</text>
</comment>
<protein>
    <submittedName>
        <fullName evidence="1">Uncharacterized protein</fullName>
    </submittedName>
</protein>
<organism evidence="1">
    <name type="scientific">Lyngbya confervoides BDU141951</name>
    <dbReference type="NCBI Taxonomy" id="1574623"/>
    <lineage>
        <taxon>Bacteria</taxon>
        <taxon>Bacillati</taxon>
        <taxon>Cyanobacteriota</taxon>
        <taxon>Cyanophyceae</taxon>
        <taxon>Oscillatoriophycideae</taxon>
        <taxon>Oscillatoriales</taxon>
        <taxon>Microcoleaceae</taxon>
        <taxon>Lyngbya</taxon>
    </lineage>
</organism>
<reference evidence="1" key="2">
    <citation type="journal article" date="2015" name="Genome Announc.">
        <title>Draft Genome Sequence of Filamentous Marine Cyanobacterium Lyngbya confervoides Strain BDU141951.</title>
        <authorList>
            <person name="Chandrababunaidu M.M."/>
            <person name="Sen D."/>
            <person name="Tripathy S."/>
        </authorList>
    </citation>
    <scope>NUCLEOTIDE SEQUENCE</scope>
    <source>
        <strain evidence="1">BDU141951</strain>
    </source>
</reference>